<accession>A0A7Y9FG63</accession>
<evidence type="ECO:0000313" key="4">
    <source>
        <dbReference type="Proteomes" id="UP000618382"/>
    </source>
</evidence>
<reference evidence="1 4" key="2">
    <citation type="submission" date="2021-01" db="EMBL/GenBank/DDBJ databases">
        <title>Whole genome shotgun sequence of Cellulomonas oligotrophica NBRC 109435.</title>
        <authorList>
            <person name="Komaki H."/>
            <person name="Tamura T."/>
        </authorList>
    </citation>
    <scope>NUCLEOTIDE SEQUENCE [LARGE SCALE GENOMIC DNA]</scope>
    <source>
        <strain evidence="1 4">NBRC 109435</strain>
    </source>
</reference>
<reference evidence="2 3" key="1">
    <citation type="submission" date="2020-07" db="EMBL/GenBank/DDBJ databases">
        <title>Sequencing the genomes of 1000 actinobacteria strains.</title>
        <authorList>
            <person name="Klenk H.-P."/>
        </authorList>
    </citation>
    <scope>NUCLEOTIDE SEQUENCE [LARGE SCALE GENOMIC DNA]</scope>
    <source>
        <strain evidence="2 3">DSM 24482</strain>
    </source>
</reference>
<dbReference type="RefSeq" id="WP_140458301.1">
    <property type="nucleotide sequence ID" value="NZ_BAABFI010000001.1"/>
</dbReference>
<comment type="caution">
    <text evidence="2">The sequence shown here is derived from an EMBL/GenBank/DDBJ whole genome shotgun (WGS) entry which is preliminary data.</text>
</comment>
<dbReference type="Proteomes" id="UP000577956">
    <property type="component" value="Unassembled WGS sequence"/>
</dbReference>
<evidence type="ECO:0000313" key="2">
    <source>
        <dbReference type="EMBL" id="NYD86725.1"/>
    </source>
</evidence>
<gene>
    <name evidence="2" type="ORF">BKA21_002274</name>
    <name evidence="1" type="ORF">Col01nite_37190</name>
</gene>
<name>A0A7Y9FG63_9CELL</name>
<evidence type="ECO:0000313" key="1">
    <source>
        <dbReference type="EMBL" id="GIG34560.1"/>
    </source>
</evidence>
<dbReference type="EMBL" id="JACCBK010000001">
    <property type="protein sequence ID" value="NYD86725.1"/>
    <property type="molecule type" value="Genomic_DNA"/>
</dbReference>
<organism evidence="2 3">
    <name type="scientific">Cellulomonas oligotrophica</name>
    <dbReference type="NCBI Taxonomy" id="931536"/>
    <lineage>
        <taxon>Bacteria</taxon>
        <taxon>Bacillati</taxon>
        <taxon>Actinomycetota</taxon>
        <taxon>Actinomycetes</taxon>
        <taxon>Micrococcales</taxon>
        <taxon>Cellulomonadaceae</taxon>
        <taxon>Cellulomonas</taxon>
    </lineage>
</organism>
<dbReference type="AlphaFoldDB" id="A0A7Y9FG63"/>
<dbReference type="EMBL" id="BONN01000020">
    <property type="protein sequence ID" value="GIG34560.1"/>
    <property type="molecule type" value="Genomic_DNA"/>
</dbReference>
<dbReference type="Proteomes" id="UP000618382">
    <property type="component" value="Unassembled WGS sequence"/>
</dbReference>
<sequence length="182" mass="19619">MTTPDGPSLRLGAWGGPSPVLADGRPRVVWTETFADGSDALLVHDGALLVWPTVAACTAWVYARTGRDEDARPEVAEPVDVDVTRRWVARVGAPPPAAALLDVWNLATDVATTLALPLGDRGRVSDRLHAMLTAAVLPQYFPRAPARVTWTPYELDRLRERALRNARLVAWALDAGRAPAGS</sequence>
<evidence type="ECO:0000313" key="3">
    <source>
        <dbReference type="Proteomes" id="UP000577956"/>
    </source>
</evidence>
<protein>
    <submittedName>
        <fullName evidence="2">Uncharacterized protein</fullName>
    </submittedName>
</protein>
<proteinExistence type="predicted"/>
<keyword evidence="4" id="KW-1185">Reference proteome</keyword>